<keyword evidence="4" id="KW-0418">Kinase</keyword>
<evidence type="ECO:0000256" key="3">
    <source>
        <dbReference type="PROSITE-ProRule" id="PRU10141"/>
    </source>
</evidence>
<keyword evidence="1 3" id="KW-0547">Nucleotide-binding</keyword>
<dbReference type="InterPro" id="IPR011009">
    <property type="entry name" value="Kinase-like_dom_sf"/>
</dbReference>
<dbReference type="InterPro" id="IPR017441">
    <property type="entry name" value="Protein_kinase_ATP_BS"/>
</dbReference>
<keyword evidence="7" id="KW-1185">Reference proteome</keyword>
<dbReference type="GO" id="GO:0005524">
    <property type="term" value="F:ATP binding"/>
    <property type="evidence" value="ECO:0007669"/>
    <property type="project" value="UniProtKB-UniRule"/>
</dbReference>
<feature type="binding site" evidence="3">
    <location>
        <position position="137"/>
    </location>
    <ligand>
        <name>ATP</name>
        <dbReference type="ChEBI" id="CHEBI:30616"/>
    </ligand>
</feature>
<accession>A0A976FIC2</accession>
<reference evidence="6 7" key="1">
    <citation type="journal article" date="2021" name="Genome Biol.">
        <title>AFLAP: assembly-free linkage analysis pipeline using k-mers from genome sequencing data.</title>
        <authorList>
            <person name="Fletcher K."/>
            <person name="Zhang L."/>
            <person name="Gil J."/>
            <person name="Han R."/>
            <person name="Cavanaugh K."/>
            <person name="Michelmore R."/>
        </authorList>
    </citation>
    <scope>NUCLEOTIDE SEQUENCE [LARGE SCALE GENOMIC DNA]</scope>
    <source>
        <strain evidence="6 7">SF5</strain>
    </source>
</reference>
<evidence type="ECO:0000259" key="5">
    <source>
        <dbReference type="PROSITE" id="PS50011"/>
    </source>
</evidence>
<protein>
    <recommendedName>
        <fullName evidence="5">Protein kinase domain-containing protein</fullName>
    </recommendedName>
</protein>
<dbReference type="Proteomes" id="UP000294530">
    <property type="component" value="Unassembled WGS sequence"/>
</dbReference>
<dbReference type="OrthoDB" id="419455at2759"/>
<evidence type="ECO:0000313" key="6">
    <source>
        <dbReference type="EMBL" id="TDH67323.1"/>
    </source>
</evidence>
<dbReference type="SMART" id="SM00220">
    <property type="entry name" value="S_TKc"/>
    <property type="match status" value="1"/>
</dbReference>
<dbReference type="EMBL" id="SHOA02000014">
    <property type="protein sequence ID" value="TDH67323.1"/>
    <property type="molecule type" value="Genomic_DNA"/>
</dbReference>
<dbReference type="SUPFAM" id="SSF56112">
    <property type="entry name" value="Protein kinase-like (PK-like)"/>
    <property type="match status" value="1"/>
</dbReference>
<evidence type="ECO:0000256" key="4">
    <source>
        <dbReference type="RuleBase" id="RU000304"/>
    </source>
</evidence>
<gene>
    <name evidence="6" type="ORF">CCR75_001891</name>
</gene>
<organism evidence="6 7">
    <name type="scientific">Bremia lactucae</name>
    <name type="common">Lettuce downy mildew</name>
    <dbReference type="NCBI Taxonomy" id="4779"/>
    <lineage>
        <taxon>Eukaryota</taxon>
        <taxon>Sar</taxon>
        <taxon>Stramenopiles</taxon>
        <taxon>Oomycota</taxon>
        <taxon>Peronosporomycetes</taxon>
        <taxon>Peronosporales</taxon>
        <taxon>Peronosporaceae</taxon>
        <taxon>Bremia</taxon>
    </lineage>
</organism>
<proteinExistence type="inferred from homology"/>
<dbReference type="RefSeq" id="XP_067816822.1">
    <property type="nucleotide sequence ID" value="XM_067959992.1"/>
</dbReference>
<comment type="similarity">
    <text evidence="4">Belongs to the protein kinase superfamily.</text>
</comment>
<keyword evidence="4" id="KW-0723">Serine/threonine-protein kinase</keyword>
<dbReference type="PROSITE" id="PS00107">
    <property type="entry name" value="PROTEIN_KINASE_ATP"/>
    <property type="match status" value="1"/>
</dbReference>
<dbReference type="InterPro" id="IPR008271">
    <property type="entry name" value="Ser/Thr_kinase_AS"/>
</dbReference>
<dbReference type="KEGG" id="blac:94345663"/>
<dbReference type="AlphaFoldDB" id="A0A976FIC2"/>
<dbReference type="PROSITE" id="PS50011">
    <property type="entry name" value="PROTEIN_KINASE_DOM"/>
    <property type="match status" value="1"/>
</dbReference>
<comment type="caution">
    <text evidence="6">The sequence shown here is derived from an EMBL/GenBank/DDBJ whole genome shotgun (WGS) entry which is preliminary data.</text>
</comment>
<dbReference type="Gene3D" id="1.10.510.10">
    <property type="entry name" value="Transferase(Phosphotransferase) domain 1"/>
    <property type="match status" value="1"/>
</dbReference>
<dbReference type="Pfam" id="PF00069">
    <property type="entry name" value="Pkinase"/>
    <property type="match status" value="1"/>
</dbReference>
<dbReference type="GO" id="GO:0004674">
    <property type="term" value="F:protein serine/threonine kinase activity"/>
    <property type="evidence" value="ECO:0007669"/>
    <property type="project" value="UniProtKB-KW"/>
</dbReference>
<dbReference type="InterPro" id="IPR000719">
    <property type="entry name" value="Prot_kinase_dom"/>
</dbReference>
<evidence type="ECO:0000256" key="2">
    <source>
        <dbReference type="ARBA" id="ARBA00022840"/>
    </source>
</evidence>
<dbReference type="GeneID" id="94345663"/>
<dbReference type="PANTHER" id="PTHR24347">
    <property type="entry name" value="SERINE/THREONINE-PROTEIN KINASE"/>
    <property type="match status" value="1"/>
</dbReference>
<evidence type="ECO:0000313" key="7">
    <source>
        <dbReference type="Proteomes" id="UP000294530"/>
    </source>
</evidence>
<keyword evidence="4" id="KW-0808">Transferase</keyword>
<feature type="domain" description="Protein kinase" evidence="5">
    <location>
        <begin position="108"/>
        <end position="382"/>
    </location>
</feature>
<sequence length="396" mass="44653">MLAPARVVRRALVLRKELHTTLKTKVLQANSSTEFIMPLRRLWHHAASAEHLGNSRRNGVFAFGILATATLITSHEAMCEREDNREDELCNDRWGTQNSLSIYLDAEYEPKKLLGAGAFGVVMECVQTQTGRMAAVKMVQNNAENIIEIKREKLALERLESAGGHVSIVGYEGSYESNDYHYTVLEHVRGASLYSFMKKHRQLDTTRSLQCISQLASALEFMHQEDIIHRDLKPDNIMVRVHPNRTLNQTNEEVMLKIIDFGSAGRVSQPESVDTAHTSTLSGTRCYWSPEVLEHHDMTPALDMWALGCILYILIAGCHPFDLTGASTEDEVLQRVKTEPVSFKLPVWHGVSTEIKNLIRGLLEKNPQYRLSAKQVLTHPAINEKKCHVEGVGPFF</sequence>
<name>A0A976FIC2_BRELC</name>
<evidence type="ECO:0000256" key="1">
    <source>
        <dbReference type="ARBA" id="ARBA00022741"/>
    </source>
</evidence>
<keyword evidence="2 3" id="KW-0067">ATP-binding</keyword>
<dbReference type="PROSITE" id="PS00108">
    <property type="entry name" value="PROTEIN_KINASE_ST"/>
    <property type="match status" value="1"/>
</dbReference>